<evidence type="ECO:0000256" key="1">
    <source>
        <dbReference type="ARBA" id="ARBA00022448"/>
    </source>
</evidence>
<gene>
    <name evidence="6" type="ORF">GA0070618_5176</name>
</gene>
<dbReference type="CDD" id="cd00454">
    <property type="entry name" value="TrHb1_N"/>
    <property type="match status" value="1"/>
</dbReference>
<dbReference type="EMBL" id="LT607413">
    <property type="protein sequence ID" value="SCF31692.1"/>
    <property type="molecule type" value="Genomic_DNA"/>
</dbReference>
<keyword evidence="3 5" id="KW-0479">Metal-binding</keyword>
<dbReference type="InterPro" id="IPR001486">
    <property type="entry name" value="Hemoglobin_trunc"/>
</dbReference>
<feature type="binding site" description="distal binding residue" evidence="5">
    <location>
        <position position="90"/>
    </location>
    <ligand>
        <name>heme</name>
        <dbReference type="ChEBI" id="CHEBI:30413"/>
    </ligand>
    <ligandPart>
        <name>Fe</name>
        <dbReference type="ChEBI" id="CHEBI:18248"/>
    </ligandPart>
</feature>
<evidence type="ECO:0000256" key="4">
    <source>
        <dbReference type="ARBA" id="ARBA00023004"/>
    </source>
</evidence>
<dbReference type="AlphaFoldDB" id="A0A1C4ZFF9"/>
<dbReference type="InterPro" id="IPR012292">
    <property type="entry name" value="Globin/Proto"/>
</dbReference>
<protein>
    <submittedName>
        <fullName evidence="6">Hemoglobin</fullName>
    </submittedName>
</protein>
<keyword evidence="7" id="KW-1185">Reference proteome</keyword>
<keyword evidence="4 5" id="KW-0408">Iron</keyword>
<evidence type="ECO:0000256" key="2">
    <source>
        <dbReference type="ARBA" id="ARBA00022617"/>
    </source>
</evidence>
<feature type="binding site" description="distal binding residue" evidence="5">
    <location>
        <position position="114"/>
    </location>
    <ligand>
        <name>heme</name>
        <dbReference type="ChEBI" id="CHEBI:30413"/>
    </ligand>
    <ligandPart>
        <name>Fe</name>
        <dbReference type="ChEBI" id="CHEBI:18248"/>
    </ligandPart>
</feature>
<evidence type="ECO:0000313" key="7">
    <source>
        <dbReference type="Proteomes" id="UP000198253"/>
    </source>
</evidence>
<dbReference type="GO" id="GO:0020037">
    <property type="term" value="F:heme binding"/>
    <property type="evidence" value="ECO:0007669"/>
    <property type="project" value="InterPro"/>
</dbReference>
<evidence type="ECO:0000256" key="3">
    <source>
        <dbReference type="ARBA" id="ARBA00022723"/>
    </source>
</evidence>
<proteinExistence type="predicted"/>
<dbReference type="InterPro" id="IPR009050">
    <property type="entry name" value="Globin-like_sf"/>
</dbReference>
<evidence type="ECO:0000313" key="6">
    <source>
        <dbReference type="EMBL" id="SCF31692.1"/>
    </source>
</evidence>
<keyword evidence="1" id="KW-0813">Transport</keyword>
<dbReference type="GO" id="GO:0019825">
    <property type="term" value="F:oxygen binding"/>
    <property type="evidence" value="ECO:0007669"/>
    <property type="project" value="InterPro"/>
</dbReference>
<dbReference type="GO" id="GO:0046872">
    <property type="term" value="F:metal ion binding"/>
    <property type="evidence" value="ECO:0007669"/>
    <property type="project" value="UniProtKB-KW"/>
</dbReference>
<keyword evidence="2 5" id="KW-0349">Heme</keyword>
<evidence type="ECO:0000256" key="5">
    <source>
        <dbReference type="PIRSR" id="PIRSR601486-1"/>
    </source>
</evidence>
<dbReference type="SUPFAM" id="SSF46458">
    <property type="entry name" value="Globin-like"/>
    <property type="match status" value="1"/>
</dbReference>
<dbReference type="InParanoid" id="A0A1C4ZFF9"/>
<dbReference type="Pfam" id="PF01152">
    <property type="entry name" value="Bac_globin"/>
    <property type="match status" value="1"/>
</dbReference>
<reference evidence="7" key="1">
    <citation type="submission" date="2016-06" db="EMBL/GenBank/DDBJ databases">
        <authorList>
            <person name="Varghese N."/>
            <person name="Submissions Spin"/>
        </authorList>
    </citation>
    <scope>NUCLEOTIDE SEQUENCE [LARGE SCALE GENOMIC DNA]</scope>
    <source>
        <strain evidence="7">DSM 43816</strain>
    </source>
</reference>
<dbReference type="Gene3D" id="1.10.490.10">
    <property type="entry name" value="Globins"/>
    <property type="match status" value="1"/>
</dbReference>
<accession>A0A1C4ZFF9</accession>
<sequence length="168" mass="17981">MVRHTVSRRGPNGSCQLAARWSALPFAWIPSLLEGLTVTVTEQSVPSHYDRIGGAAAVKAAVEVFYDRVLADPELAGYFADIDMVGQRRHLALMLTVVLGGPNEYTGRGLAEAHQPLGIPQAHYELVGAHLLATLTQLGVPEDVQDHVRAVLAQVQDQVVASGSRPGV</sequence>
<organism evidence="6 7">
    <name type="scientific">Micromonospora echinospora</name>
    <name type="common">Micromonospora purpurea</name>
    <dbReference type="NCBI Taxonomy" id="1877"/>
    <lineage>
        <taxon>Bacteria</taxon>
        <taxon>Bacillati</taxon>
        <taxon>Actinomycetota</taxon>
        <taxon>Actinomycetes</taxon>
        <taxon>Micromonosporales</taxon>
        <taxon>Micromonosporaceae</taxon>
        <taxon>Micromonospora</taxon>
    </lineage>
</organism>
<name>A0A1C4ZFF9_MICEC</name>
<dbReference type="Proteomes" id="UP000198253">
    <property type="component" value="Chromosome I"/>
</dbReference>